<dbReference type="PROSITE" id="PS51762">
    <property type="entry name" value="GH16_2"/>
    <property type="match status" value="1"/>
</dbReference>
<dbReference type="PANTHER" id="PTHR10963">
    <property type="entry name" value="GLYCOSYL HYDROLASE-RELATED"/>
    <property type="match status" value="1"/>
</dbReference>
<evidence type="ECO:0000256" key="1">
    <source>
        <dbReference type="ARBA" id="ARBA00006865"/>
    </source>
</evidence>
<dbReference type="EMBL" id="KV417271">
    <property type="protein sequence ID" value="KZO99821.1"/>
    <property type="molecule type" value="Genomic_DNA"/>
</dbReference>
<organism evidence="6 7">
    <name type="scientific">Calocera viscosa (strain TUFC12733)</name>
    <dbReference type="NCBI Taxonomy" id="1330018"/>
    <lineage>
        <taxon>Eukaryota</taxon>
        <taxon>Fungi</taxon>
        <taxon>Dikarya</taxon>
        <taxon>Basidiomycota</taxon>
        <taxon>Agaricomycotina</taxon>
        <taxon>Dacrymycetes</taxon>
        <taxon>Dacrymycetales</taxon>
        <taxon>Dacrymycetaceae</taxon>
        <taxon>Calocera</taxon>
    </lineage>
</organism>
<keyword evidence="2 6" id="KW-0378">Hydrolase</keyword>
<comment type="similarity">
    <text evidence="1">Belongs to the glycosyl hydrolase 16 family.</text>
</comment>
<evidence type="ECO:0000256" key="2">
    <source>
        <dbReference type="ARBA" id="ARBA00022801"/>
    </source>
</evidence>
<dbReference type="GO" id="GO:0004553">
    <property type="term" value="F:hydrolase activity, hydrolyzing O-glycosyl compounds"/>
    <property type="evidence" value="ECO:0007669"/>
    <property type="project" value="InterPro"/>
</dbReference>
<gene>
    <name evidence="6" type="ORF">CALVIDRAFT_544430</name>
</gene>
<reference evidence="6 7" key="1">
    <citation type="journal article" date="2016" name="Mol. Biol. Evol.">
        <title>Comparative Genomics of Early-Diverging Mushroom-Forming Fungi Provides Insights into the Origins of Lignocellulose Decay Capabilities.</title>
        <authorList>
            <person name="Nagy L.G."/>
            <person name="Riley R."/>
            <person name="Tritt A."/>
            <person name="Adam C."/>
            <person name="Daum C."/>
            <person name="Floudas D."/>
            <person name="Sun H."/>
            <person name="Yadav J.S."/>
            <person name="Pangilinan J."/>
            <person name="Larsson K.H."/>
            <person name="Matsuura K."/>
            <person name="Barry K."/>
            <person name="Labutti K."/>
            <person name="Kuo R."/>
            <person name="Ohm R.A."/>
            <person name="Bhattacharya S.S."/>
            <person name="Shirouzu T."/>
            <person name="Yoshinaga Y."/>
            <person name="Martin F.M."/>
            <person name="Grigoriev I.V."/>
            <person name="Hibbett D.S."/>
        </authorList>
    </citation>
    <scope>NUCLEOTIDE SEQUENCE [LARGE SCALE GENOMIC DNA]</scope>
    <source>
        <strain evidence="6 7">TUFC12733</strain>
    </source>
</reference>
<dbReference type="InterPro" id="IPR000757">
    <property type="entry name" value="Beta-glucanase-like"/>
</dbReference>
<dbReference type="GO" id="GO:0009251">
    <property type="term" value="P:glucan catabolic process"/>
    <property type="evidence" value="ECO:0007669"/>
    <property type="project" value="TreeGrafter"/>
</dbReference>
<dbReference type="OrthoDB" id="192832at2759"/>
<dbReference type="AlphaFoldDB" id="A0A167QJH1"/>
<evidence type="ECO:0000256" key="4">
    <source>
        <dbReference type="SAM" id="MobiDB-lite"/>
    </source>
</evidence>
<dbReference type="InterPro" id="IPR013320">
    <property type="entry name" value="ConA-like_dom_sf"/>
</dbReference>
<keyword evidence="7" id="KW-1185">Reference proteome</keyword>
<dbReference type="CDD" id="cd02181">
    <property type="entry name" value="GH16_fungal_Lam16A_glucanase"/>
    <property type="match status" value="1"/>
</dbReference>
<evidence type="ECO:0000313" key="6">
    <source>
        <dbReference type="EMBL" id="KZO99821.1"/>
    </source>
</evidence>
<feature type="compositionally biased region" description="Low complexity" evidence="4">
    <location>
        <begin position="85"/>
        <end position="132"/>
    </location>
</feature>
<dbReference type="Gene3D" id="2.60.120.200">
    <property type="match status" value="1"/>
</dbReference>
<sequence>MRITPCLYILPVASTFAASAFPSIPDLARSVSYGARSAYQHSHSLISSTAQYLGHRKAGGKRVKRQSQTCIVRGSQFPMGSKPNGTTSSGTSTSLAAAAGTSQVANGVSPSPSVASSPPSSATPSSAAPASTNQAGDPAGWNLVQTYSGTSFFDGWDFWDTADPTHGTVSYVSQSDAQTMSLVSASSESAIMRVSTAQPFPSQYQYRPSIRITTQRSFTGGLLVADINHMPEGCGTWPAFWTNGPNWPAGGEIDIIEGVADATHNTASIHTNPGCTIPYDYGASGTPALAGSEGYNCAAEETNDSGCGLTDTTPNNYGTPFNNAGGGVFAMKWDSTGIAVYFWSRSNIPSDITNSEPNPANWPEPIGAWPASQCNPYEYFYNNVAIFDTTLCGDWAGGAWSSVAYGASQSCAQSTGYSTCQSYVAAQGAAFSDAYWEVYSVKLYQQAGMGS</sequence>
<evidence type="ECO:0000259" key="5">
    <source>
        <dbReference type="PROSITE" id="PS51762"/>
    </source>
</evidence>
<dbReference type="FunFam" id="2.60.120.200:FF:000114">
    <property type="entry name" value="Probable endo-1,3(4)-beta-glucanase NFIA_089530"/>
    <property type="match status" value="1"/>
</dbReference>
<feature type="domain" description="GH16" evidence="5">
    <location>
        <begin position="118"/>
        <end position="404"/>
    </location>
</feature>
<dbReference type="InterPro" id="IPR050546">
    <property type="entry name" value="Glycosyl_Hydrlase_16"/>
</dbReference>
<feature type="region of interest" description="Disordered" evidence="4">
    <location>
        <begin position="73"/>
        <end position="139"/>
    </location>
</feature>
<dbReference type="Proteomes" id="UP000076738">
    <property type="component" value="Unassembled WGS sequence"/>
</dbReference>
<dbReference type="PANTHER" id="PTHR10963:SF24">
    <property type="entry name" value="GLYCOSIDASE C21B10.07-RELATED"/>
    <property type="match status" value="1"/>
</dbReference>
<evidence type="ECO:0000313" key="7">
    <source>
        <dbReference type="Proteomes" id="UP000076738"/>
    </source>
</evidence>
<proteinExistence type="inferred from homology"/>
<name>A0A167QJH1_CALVF</name>
<dbReference type="Pfam" id="PF26113">
    <property type="entry name" value="GH16_XgeA"/>
    <property type="match status" value="1"/>
</dbReference>
<evidence type="ECO:0000256" key="3">
    <source>
        <dbReference type="ARBA" id="ARBA00023295"/>
    </source>
</evidence>
<dbReference type="SUPFAM" id="SSF49899">
    <property type="entry name" value="Concanavalin A-like lectins/glucanases"/>
    <property type="match status" value="1"/>
</dbReference>
<accession>A0A167QJH1</accession>
<dbReference type="STRING" id="1330018.A0A167QJH1"/>
<keyword evidence="3" id="KW-0326">Glycosidase</keyword>
<protein>
    <submittedName>
        <fullName evidence="6">Glycoside hydrolase family 16 protein</fullName>
    </submittedName>
</protein>